<gene>
    <name evidence="1" type="ORF">L210DRAFT_3507774</name>
</gene>
<dbReference type="AlphaFoldDB" id="A0AAD4BIP3"/>
<accession>A0AAD4BIP3</accession>
<sequence>MTEEMKDAHSEGWRRLLWIWLVCGYAEGNIKDESDAGVQDTICIEWCRTQAHVARWGEEVELLFEEQWVICYLDWHVVWWAAKTDTRVVDDLGLAERLKVYAKRQASICHGLKQ</sequence>
<reference evidence="1" key="2">
    <citation type="journal article" date="2020" name="Nat. Commun.">
        <title>Large-scale genome sequencing of mycorrhizal fungi provides insights into the early evolution of symbiotic traits.</title>
        <authorList>
            <person name="Miyauchi S."/>
            <person name="Kiss E."/>
            <person name="Kuo A."/>
            <person name="Drula E."/>
            <person name="Kohler A."/>
            <person name="Sanchez-Garcia M."/>
            <person name="Morin E."/>
            <person name="Andreopoulos B."/>
            <person name="Barry K.W."/>
            <person name="Bonito G."/>
            <person name="Buee M."/>
            <person name="Carver A."/>
            <person name="Chen C."/>
            <person name="Cichocki N."/>
            <person name="Clum A."/>
            <person name="Culley D."/>
            <person name="Crous P.W."/>
            <person name="Fauchery L."/>
            <person name="Girlanda M."/>
            <person name="Hayes R.D."/>
            <person name="Keri Z."/>
            <person name="LaButti K."/>
            <person name="Lipzen A."/>
            <person name="Lombard V."/>
            <person name="Magnuson J."/>
            <person name="Maillard F."/>
            <person name="Murat C."/>
            <person name="Nolan M."/>
            <person name="Ohm R.A."/>
            <person name="Pangilinan J."/>
            <person name="Pereira M.F."/>
            <person name="Perotto S."/>
            <person name="Peter M."/>
            <person name="Pfister S."/>
            <person name="Riley R."/>
            <person name="Sitrit Y."/>
            <person name="Stielow J.B."/>
            <person name="Szollosi G."/>
            <person name="Zifcakova L."/>
            <person name="Stursova M."/>
            <person name="Spatafora J.W."/>
            <person name="Tedersoo L."/>
            <person name="Vaario L.M."/>
            <person name="Yamada A."/>
            <person name="Yan M."/>
            <person name="Wang P."/>
            <person name="Xu J."/>
            <person name="Bruns T."/>
            <person name="Baldrian P."/>
            <person name="Vilgalys R."/>
            <person name="Dunand C."/>
            <person name="Henrissat B."/>
            <person name="Grigoriev I.V."/>
            <person name="Hibbett D."/>
            <person name="Nagy L.G."/>
            <person name="Martin F.M."/>
        </authorList>
    </citation>
    <scope>NUCLEOTIDE SEQUENCE</scope>
    <source>
        <strain evidence="1">BED1</strain>
    </source>
</reference>
<protein>
    <submittedName>
        <fullName evidence="1">Uncharacterized protein</fullName>
    </submittedName>
</protein>
<dbReference type="Proteomes" id="UP001194468">
    <property type="component" value="Unassembled WGS sequence"/>
</dbReference>
<proteinExistence type="predicted"/>
<name>A0AAD4BIP3_BOLED</name>
<dbReference type="EMBL" id="WHUW01000047">
    <property type="protein sequence ID" value="KAF8431669.1"/>
    <property type="molecule type" value="Genomic_DNA"/>
</dbReference>
<comment type="caution">
    <text evidence="1">The sequence shown here is derived from an EMBL/GenBank/DDBJ whole genome shotgun (WGS) entry which is preliminary data.</text>
</comment>
<reference evidence="1" key="1">
    <citation type="submission" date="2019-10" db="EMBL/GenBank/DDBJ databases">
        <authorList>
            <consortium name="DOE Joint Genome Institute"/>
            <person name="Kuo A."/>
            <person name="Miyauchi S."/>
            <person name="Kiss E."/>
            <person name="Drula E."/>
            <person name="Kohler A."/>
            <person name="Sanchez-Garcia M."/>
            <person name="Andreopoulos B."/>
            <person name="Barry K.W."/>
            <person name="Bonito G."/>
            <person name="Buee M."/>
            <person name="Carver A."/>
            <person name="Chen C."/>
            <person name="Cichocki N."/>
            <person name="Clum A."/>
            <person name="Culley D."/>
            <person name="Crous P.W."/>
            <person name="Fauchery L."/>
            <person name="Girlanda M."/>
            <person name="Hayes R."/>
            <person name="Keri Z."/>
            <person name="LaButti K."/>
            <person name="Lipzen A."/>
            <person name="Lombard V."/>
            <person name="Magnuson J."/>
            <person name="Maillard F."/>
            <person name="Morin E."/>
            <person name="Murat C."/>
            <person name="Nolan M."/>
            <person name="Ohm R."/>
            <person name="Pangilinan J."/>
            <person name="Pereira M."/>
            <person name="Perotto S."/>
            <person name="Peter M."/>
            <person name="Riley R."/>
            <person name="Sitrit Y."/>
            <person name="Stielow B."/>
            <person name="Szollosi G."/>
            <person name="Zifcakova L."/>
            <person name="Stursova M."/>
            <person name="Spatafora J.W."/>
            <person name="Tedersoo L."/>
            <person name="Vaario L.-M."/>
            <person name="Yamada A."/>
            <person name="Yan M."/>
            <person name="Wang P."/>
            <person name="Xu J."/>
            <person name="Bruns T."/>
            <person name="Baldrian P."/>
            <person name="Vilgalys R."/>
            <person name="Henrissat B."/>
            <person name="Grigoriev I.V."/>
            <person name="Hibbett D."/>
            <person name="Nagy L.G."/>
            <person name="Martin F.M."/>
        </authorList>
    </citation>
    <scope>NUCLEOTIDE SEQUENCE</scope>
    <source>
        <strain evidence="1">BED1</strain>
    </source>
</reference>
<organism evidence="1 2">
    <name type="scientific">Boletus edulis BED1</name>
    <dbReference type="NCBI Taxonomy" id="1328754"/>
    <lineage>
        <taxon>Eukaryota</taxon>
        <taxon>Fungi</taxon>
        <taxon>Dikarya</taxon>
        <taxon>Basidiomycota</taxon>
        <taxon>Agaricomycotina</taxon>
        <taxon>Agaricomycetes</taxon>
        <taxon>Agaricomycetidae</taxon>
        <taxon>Boletales</taxon>
        <taxon>Boletineae</taxon>
        <taxon>Boletaceae</taxon>
        <taxon>Boletoideae</taxon>
        <taxon>Boletus</taxon>
    </lineage>
</organism>
<keyword evidence="2" id="KW-1185">Reference proteome</keyword>
<evidence type="ECO:0000313" key="1">
    <source>
        <dbReference type="EMBL" id="KAF8431669.1"/>
    </source>
</evidence>
<evidence type="ECO:0000313" key="2">
    <source>
        <dbReference type="Proteomes" id="UP001194468"/>
    </source>
</evidence>